<name>A0A8A1L9M9_AJEC8</name>
<sequence>MYCTCTVHHINILFTGNENCDSSSSLLSSYDFSRDMLLATEEIKAMNMWRRSPRMEIGTCKLQRPLVLPLRDPEALAFVVGSSEANTLRPERSLINGEIVKDLWQNLTNQKSTNHWPLERQSFLAGGCPARLWGEIGHQNPDETLRREAPYLLQITEQNLTEPRME</sequence>
<dbReference type="Proteomes" id="UP000663419">
    <property type="component" value="Chromosome 2"/>
</dbReference>
<dbReference type="EMBL" id="CP069103">
    <property type="protein sequence ID" value="QSS50779.1"/>
    <property type="molecule type" value="Genomic_DNA"/>
</dbReference>
<gene>
    <name evidence="1" type="ORF">I7I53_05920</name>
</gene>
<protein>
    <submittedName>
        <fullName evidence="1">Uncharacterized protein</fullName>
    </submittedName>
</protein>
<accession>A0A8A1L9M9</accession>
<reference evidence="1" key="1">
    <citation type="submission" date="2021-01" db="EMBL/GenBank/DDBJ databases">
        <title>Chromosome-level genome assembly of a human fungal pathogen reveals clustering of transcriptionally co-regulated genes.</title>
        <authorList>
            <person name="Voorhies M."/>
            <person name="Cohen S."/>
            <person name="Shea T.P."/>
            <person name="Petrus S."/>
            <person name="Munoz J.F."/>
            <person name="Poplawski S."/>
            <person name="Goldman W.E."/>
            <person name="Michael T."/>
            <person name="Cuomo C.A."/>
            <person name="Sil A."/>
            <person name="Beyhan S."/>
        </authorList>
    </citation>
    <scope>NUCLEOTIDE SEQUENCE</scope>
    <source>
        <strain evidence="1">H88</strain>
    </source>
</reference>
<organism evidence="1 2">
    <name type="scientific">Ajellomyces capsulatus (strain H88)</name>
    <name type="common">Darling's disease fungus</name>
    <name type="synonym">Histoplasma capsulatum</name>
    <dbReference type="NCBI Taxonomy" id="544711"/>
    <lineage>
        <taxon>Eukaryota</taxon>
        <taxon>Fungi</taxon>
        <taxon>Dikarya</taxon>
        <taxon>Ascomycota</taxon>
        <taxon>Pezizomycotina</taxon>
        <taxon>Eurotiomycetes</taxon>
        <taxon>Eurotiomycetidae</taxon>
        <taxon>Onygenales</taxon>
        <taxon>Ajellomycetaceae</taxon>
        <taxon>Histoplasma</taxon>
    </lineage>
</organism>
<proteinExistence type="predicted"/>
<evidence type="ECO:0000313" key="2">
    <source>
        <dbReference type="Proteomes" id="UP000663419"/>
    </source>
</evidence>
<dbReference type="VEuPathDB" id="FungiDB:I7I53_05920"/>
<evidence type="ECO:0000313" key="1">
    <source>
        <dbReference type="EMBL" id="QSS50779.1"/>
    </source>
</evidence>
<dbReference type="AlphaFoldDB" id="A0A8A1L9M9"/>